<dbReference type="EMBL" id="KN549690">
    <property type="protein sequence ID" value="KHJ96353.1"/>
    <property type="molecule type" value="Genomic_DNA"/>
</dbReference>
<organism evidence="3 4">
    <name type="scientific">Oesophagostomum dentatum</name>
    <name type="common">Nodular worm</name>
    <dbReference type="NCBI Taxonomy" id="61180"/>
    <lineage>
        <taxon>Eukaryota</taxon>
        <taxon>Metazoa</taxon>
        <taxon>Ecdysozoa</taxon>
        <taxon>Nematoda</taxon>
        <taxon>Chromadorea</taxon>
        <taxon>Rhabditida</taxon>
        <taxon>Rhabditina</taxon>
        <taxon>Rhabditomorpha</taxon>
        <taxon>Strongyloidea</taxon>
        <taxon>Strongylidae</taxon>
        <taxon>Oesophagostomum</taxon>
    </lineage>
</organism>
<evidence type="ECO:0000256" key="1">
    <source>
        <dbReference type="PROSITE-ProRule" id="PRU01005"/>
    </source>
</evidence>
<evidence type="ECO:0000259" key="2">
    <source>
        <dbReference type="PROSITE" id="PS51670"/>
    </source>
</evidence>
<keyword evidence="4" id="KW-1185">Reference proteome</keyword>
<dbReference type="Pfam" id="PF01549">
    <property type="entry name" value="ShK"/>
    <property type="match status" value="2"/>
</dbReference>
<reference evidence="3 4" key="1">
    <citation type="submission" date="2014-03" db="EMBL/GenBank/DDBJ databases">
        <title>Draft genome of the hookworm Oesophagostomum dentatum.</title>
        <authorList>
            <person name="Mitreva M."/>
        </authorList>
    </citation>
    <scope>NUCLEOTIDE SEQUENCE [LARGE SCALE GENOMIC DNA]</scope>
    <source>
        <strain evidence="3 4">OD-Hann</strain>
    </source>
</reference>
<dbReference type="PROSITE" id="PS51670">
    <property type="entry name" value="SHKT"/>
    <property type="match status" value="1"/>
</dbReference>
<dbReference type="OrthoDB" id="5873926at2759"/>
<dbReference type="AlphaFoldDB" id="A0A0B1TFL7"/>
<dbReference type="Gene3D" id="1.10.10.1940">
    <property type="match status" value="1"/>
</dbReference>
<evidence type="ECO:0000313" key="4">
    <source>
        <dbReference type="Proteomes" id="UP000053660"/>
    </source>
</evidence>
<evidence type="ECO:0000313" key="3">
    <source>
        <dbReference type="EMBL" id="KHJ96353.1"/>
    </source>
</evidence>
<comment type="caution">
    <text evidence="1">Lacks conserved residue(s) required for the propagation of feature annotation.</text>
</comment>
<gene>
    <name evidence="3" type="ORF">OESDEN_03686</name>
</gene>
<dbReference type="Proteomes" id="UP000053660">
    <property type="component" value="Unassembled WGS sequence"/>
</dbReference>
<accession>A0A0B1TFL7</accession>
<feature type="domain" description="ShKT" evidence="2">
    <location>
        <begin position="1"/>
        <end position="12"/>
    </location>
</feature>
<proteinExistence type="predicted"/>
<dbReference type="InterPro" id="IPR003582">
    <property type="entry name" value="ShKT_dom"/>
</dbReference>
<sequence>MRINCSATCGYCKLCADEIRNGRRLCNNVRTQAMCNNRNPRIRAATRVRCPVTCGVCSEGSVLLLR</sequence>
<name>A0A0B1TFL7_OESDE</name>
<protein>
    <recommendedName>
        <fullName evidence="2">ShKT domain-containing protein</fullName>
    </recommendedName>
</protein>